<organism evidence="10 11">
    <name type="scientific">Roseateles violae</name>
    <dbReference type="NCBI Taxonomy" id="3058042"/>
    <lineage>
        <taxon>Bacteria</taxon>
        <taxon>Pseudomonadati</taxon>
        <taxon>Pseudomonadota</taxon>
        <taxon>Betaproteobacteria</taxon>
        <taxon>Burkholderiales</taxon>
        <taxon>Sphaerotilaceae</taxon>
        <taxon>Roseateles</taxon>
    </lineage>
</organism>
<evidence type="ECO:0000256" key="7">
    <source>
        <dbReference type="SAM" id="Phobius"/>
    </source>
</evidence>
<dbReference type="NCBIfam" id="TIGR03017">
    <property type="entry name" value="EpsF"/>
    <property type="match status" value="1"/>
</dbReference>
<evidence type="ECO:0000256" key="4">
    <source>
        <dbReference type="ARBA" id="ARBA00022989"/>
    </source>
</evidence>
<sequence>MSFSQFLSILQARWKASLAVFLALLAITLVISLVLPKQYTAVASVVLDVKPDPLSAVLYPTGANPAMMATQVDVITSDRVAYKVVRNLKLNENATIREQWRDATDGQGSIEQWLAETFQKNLDVKPSRESNVINVSYRAPDPRFAAGLANAFVQAYLETNLELRVEPAKQYSGFFDSRAKDARDTLEKAQSRLSEFQKEKGIIASDERIDVENARLNELSSQLVALQALASDSSSRQSAARGSADRMQEVLSNSLIASLKADLSRQEARLQELNSKLGDAHPQVVELRANVAELRRRIDVETAKVSNSLGVANTINQQRVSELRASLEAQRNKILQMKAVRDEGSVLLRDLDNAQKAYDMIAQRYNQTSLESQATQSNVSVLSPAVPPREHTSPRLLLNMIVAVFVGGLLAVGVAVALEIFDRRVRSAEDVVNAVALPIIGVMQKPTAKRLFGRTAKANLMQRRLLGFSDKGASA</sequence>
<dbReference type="EMBL" id="JAUHHC010000003">
    <property type="protein sequence ID" value="MDN3920864.1"/>
    <property type="molecule type" value="Genomic_DNA"/>
</dbReference>
<keyword evidence="2" id="KW-1003">Cell membrane</keyword>
<dbReference type="Pfam" id="PF13807">
    <property type="entry name" value="GNVR"/>
    <property type="match status" value="1"/>
</dbReference>
<feature type="transmembrane region" description="Helical" evidence="7">
    <location>
        <begin position="396"/>
        <end position="418"/>
    </location>
</feature>
<protein>
    <submittedName>
        <fullName evidence="10">Chain length determinant protein EpsF</fullName>
    </submittedName>
</protein>
<evidence type="ECO:0000259" key="8">
    <source>
        <dbReference type="Pfam" id="PF02706"/>
    </source>
</evidence>
<dbReference type="InterPro" id="IPR003856">
    <property type="entry name" value="LPS_length_determ_N"/>
</dbReference>
<evidence type="ECO:0000256" key="2">
    <source>
        <dbReference type="ARBA" id="ARBA00022475"/>
    </source>
</evidence>
<dbReference type="InterPro" id="IPR032807">
    <property type="entry name" value="GNVR"/>
</dbReference>
<feature type="coiled-coil region" evidence="6">
    <location>
        <begin position="179"/>
        <end position="229"/>
    </location>
</feature>
<feature type="domain" description="Tyrosine-protein kinase G-rich" evidence="9">
    <location>
        <begin position="347"/>
        <end position="417"/>
    </location>
</feature>
<gene>
    <name evidence="10" type="primary">epsF</name>
    <name evidence="10" type="ORF">QWJ38_11295</name>
</gene>
<keyword evidence="11" id="KW-1185">Reference proteome</keyword>
<reference evidence="10 11" key="1">
    <citation type="submission" date="2023-06" db="EMBL/GenBank/DDBJ databases">
        <title>Pelomonas sp. PFR6 16S ribosomal RNA gene Genome sequencing and assembly.</title>
        <authorList>
            <person name="Woo H."/>
        </authorList>
    </citation>
    <scope>NUCLEOTIDE SEQUENCE [LARGE SCALE GENOMIC DNA]</scope>
    <source>
        <strain evidence="10 11">PFR6</strain>
    </source>
</reference>
<evidence type="ECO:0000256" key="1">
    <source>
        <dbReference type="ARBA" id="ARBA00004651"/>
    </source>
</evidence>
<comment type="caution">
    <text evidence="10">The sequence shown here is derived from an EMBL/GenBank/DDBJ whole genome shotgun (WGS) entry which is preliminary data.</text>
</comment>
<evidence type="ECO:0000313" key="10">
    <source>
        <dbReference type="EMBL" id="MDN3920864.1"/>
    </source>
</evidence>
<dbReference type="InterPro" id="IPR017468">
    <property type="entry name" value="Chain_len_reg_EpsF"/>
</dbReference>
<keyword evidence="3 7" id="KW-0812">Transmembrane</keyword>
<keyword evidence="4 7" id="KW-1133">Transmembrane helix</keyword>
<dbReference type="Proteomes" id="UP001228044">
    <property type="component" value="Unassembled WGS sequence"/>
</dbReference>
<dbReference type="RefSeq" id="WP_290359185.1">
    <property type="nucleotide sequence ID" value="NZ_JAUHHC010000003.1"/>
</dbReference>
<dbReference type="PANTHER" id="PTHR32309:SF13">
    <property type="entry name" value="FERRIC ENTEROBACTIN TRANSPORT PROTEIN FEPE"/>
    <property type="match status" value="1"/>
</dbReference>
<proteinExistence type="predicted"/>
<name>A0ABT8DWT6_9BURK</name>
<evidence type="ECO:0000256" key="5">
    <source>
        <dbReference type="ARBA" id="ARBA00023136"/>
    </source>
</evidence>
<evidence type="ECO:0000256" key="6">
    <source>
        <dbReference type="SAM" id="Coils"/>
    </source>
</evidence>
<evidence type="ECO:0000259" key="9">
    <source>
        <dbReference type="Pfam" id="PF13807"/>
    </source>
</evidence>
<dbReference type="PANTHER" id="PTHR32309">
    <property type="entry name" value="TYROSINE-PROTEIN KINASE"/>
    <property type="match status" value="1"/>
</dbReference>
<keyword evidence="5 7" id="KW-0472">Membrane</keyword>
<accession>A0ABT8DWT6</accession>
<feature type="domain" description="Polysaccharide chain length determinant N-terminal" evidence="8">
    <location>
        <begin position="3"/>
        <end position="88"/>
    </location>
</feature>
<dbReference type="Pfam" id="PF02706">
    <property type="entry name" value="Wzz"/>
    <property type="match status" value="1"/>
</dbReference>
<evidence type="ECO:0000313" key="11">
    <source>
        <dbReference type="Proteomes" id="UP001228044"/>
    </source>
</evidence>
<keyword evidence="6" id="KW-0175">Coiled coil</keyword>
<dbReference type="InterPro" id="IPR050445">
    <property type="entry name" value="Bact_polysacc_biosynth/exp"/>
</dbReference>
<feature type="coiled-coil region" evidence="6">
    <location>
        <begin position="256"/>
        <end position="304"/>
    </location>
</feature>
<comment type="subcellular location">
    <subcellularLocation>
        <location evidence="1">Cell membrane</location>
        <topology evidence="1">Multi-pass membrane protein</topology>
    </subcellularLocation>
</comment>
<evidence type="ECO:0000256" key="3">
    <source>
        <dbReference type="ARBA" id="ARBA00022692"/>
    </source>
</evidence>